<dbReference type="RefSeq" id="WP_121009209.1">
    <property type="nucleotide sequence ID" value="NZ_RCCJ01000001.1"/>
</dbReference>
<sequence>MLFIGVDTGGTFTDFIFFREGKFKVLKVSSTPKNPAEAVLIGLEEIGGEGRRIVHGSTVATNALLERKGAKTALITNKGFEDVIEIGRQNRERLYDLHYRKPETLVPRELRFGVGGRINYRGEILEDLEEAEVRSIVEKLKSSGAESVAVCLLHSYTNPVHEMEVGRVIREELGIHVSLSHEILPEFREFERTSTTVVNAYVSPKMEGYISYLEKNLKEKDSLNIMQSNGGIISSEVAKREAVRTVLSGPAGGVISALHIGKLTGFERLITFDMGGTSTDVSLIDKAPTVTTETKINGLPVKVPMIDIHTIGAGGGSIAWIDEGGLLRVGPVSAGAEPGPVCYGRGGRDITVTDANLFLGRLVPDYFLGGRMKLHPERVNEPLRGLAGMLNTSPIELAHAIIEVANSNMERALRKVSVERGYNPENFSLVSFGGAGGLHAVFLAKLLGIPRVIVPPNPGIFSAMGMLLADSVKDYSLTVMLKGSETNYLSLEELFQPLIERAIEDMEKEGFTANDVLLDRYLDMRYTGQSYELTVPFSEGYEETFHREHRRFYGYSHDRDTEIVNIRLRAQVSTPKPVIPSFEEKAPERNPEALLGSTNSFFEGNTVKTEVYKRESLRWGNRIFGPAIVVEYSSTTVLPPGSSAEVDKFGNLIVEL</sequence>
<organism evidence="4 5">
    <name type="scientific">Hydrogenivirga caldilitoris</name>
    <dbReference type="NCBI Taxonomy" id="246264"/>
    <lineage>
        <taxon>Bacteria</taxon>
        <taxon>Pseudomonadati</taxon>
        <taxon>Aquificota</taxon>
        <taxon>Aquificia</taxon>
        <taxon>Aquificales</taxon>
        <taxon>Aquificaceae</taxon>
        <taxon>Hydrogenivirga</taxon>
    </lineage>
</organism>
<proteinExistence type="predicted"/>
<protein>
    <submittedName>
        <fullName evidence="4">N-methylhydantoinase A</fullName>
    </submittedName>
</protein>
<dbReference type="GO" id="GO:0017168">
    <property type="term" value="F:5-oxoprolinase (ATP-hydrolyzing) activity"/>
    <property type="evidence" value="ECO:0007669"/>
    <property type="project" value="TreeGrafter"/>
</dbReference>
<feature type="domain" description="Hydantoinase A/oxoprolinase" evidence="1">
    <location>
        <begin position="192"/>
        <end position="474"/>
    </location>
</feature>
<dbReference type="AlphaFoldDB" id="A0A497XMN4"/>
<evidence type="ECO:0000259" key="3">
    <source>
        <dbReference type="Pfam" id="PF19278"/>
    </source>
</evidence>
<dbReference type="InterPro" id="IPR008040">
    <property type="entry name" value="Hydant_A_N"/>
</dbReference>
<dbReference type="Pfam" id="PF19278">
    <property type="entry name" value="Hydant_A_C"/>
    <property type="match status" value="1"/>
</dbReference>
<dbReference type="PANTHER" id="PTHR11365">
    <property type="entry name" value="5-OXOPROLINASE RELATED"/>
    <property type="match status" value="1"/>
</dbReference>
<reference evidence="4 5" key="1">
    <citation type="submission" date="2018-10" db="EMBL/GenBank/DDBJ databases">
        <title>Genomic Encyclopedia of Archaeal and Bacterial Type Strains, Phase II (KMG-II): from individual species to whole genera.</title>
        <authorList>
            <person name="Goeker M."/>
        </authorList>
    </citation>
    <scope>NUCLEOTIDE SEQUENCE [LARGE SCALE GENOMIC DNA]</scope>
    <source>
        <strain evidence="4 5">DSM 16510</strain>
    </source>
</reference>
<feature type="domain" description="Hydantoinase/oxoprolinase N-terminal" evidence="2">
    <location>
        <begin position="4"/>
        <end position="172"/>
    </location>
</feature>
<feature type="domain" description="Acetophenone carboxylase-like C-terminal" evidence="3">
    <location>
        <begin position="490"/>
        <end position="649"/>
    </location>
</feature>
<comment type="caution">
    <text evidence="4">The sequence shown here is derived from an EMBL/GenBank/DDBJ whole genome shotgun (WGS) entry which is preliminary data.</text>
</comment>
<dbReference type="Pfam" id="PF05378">
    <property type="entry name" value="Hydant_A_N"/>
    <property type="match status" value="1"/>
</dbReference>
<dbReference type="InterPro" id="IPR045079">
    <property type="entry name" value="Oxoprolinase-like"/>
</dbReference>
<dbReference type="GO" id="GO:0005829">
    <property type="term" value="C:cytosol"/>
    <property type="evidence" value="ECO:0007669"/>
    <property type="project" value="TreeGrafter"/>
</dbReference>
<dbReference type="Pfam" id="PF01968">
    <property type="entry name" value="Hydantoinase_A"/>
    <property type="match status" value="1"/>
</dbReference>
<dbReference type="OrthoDB" id="9768323at2"/>
<dbReference type="GO" id="GO:0006749">
    <property type="term" value="P:glutathione metabolic process"/>
    <property type="evidence" value="ECO:0007669"/>
    <property type="project" value="TreeGrafter"/>
</dbReference>
<name>A0A497XMN4_9AQUI</name>
<evidence type="ECO:0000313" key="5">
    <source>
        <dbReference type="Proteomes" id="UP000267841"/>
    </source>
</evidence>
<dbReference type="PANTHER" id="PTHR11365:SF23">
    <property type="entry name" value="HYPOTHETICAL 5-OXOPROLINASE (EUROFUNG)-RELATED"/>
    <property type="match status" value="1"/>
</dbReference>
<dbReference type="InterPro" id="IPR002821">
    <property type="entry name" value="Hydantoinase_A"/>
</dbReference>
<gene>
    <name evidence="4" type="ORF">BCF55_0362</name>
</gene>
<accession>A0A497XMN4</accession>
<evidence type="ECO:0000259" key="2">
    <source>
        <dbReference type="Pfam" id="PF05378"/>
    </source>
</evidence>
<evidence type="ECO:0000259" key="1">
    <source>
        <dbReference type="Pfam" id="PF01968"/>
    </source>
</evidence>
<keyword evidence="5" id="KW-1185">Reference proteome</keyword>
<dbReference type="Proteomes" id="UP000267841">
    <property type="component" value="Unassembled WGS sequence"/>
</dbReference>
<dbReference type="InterPro" id="IPR049517">
    <property type="entry name" value="ACX-like_C"/>
</dbReference>
<dbReference type="EMBL" id="RCCJ01000001">
    <property type="protein sequence ID" value="RLJ70098.1"/>
    <property type="molecule type" value="Genomic_DNA"/>
</dbReference>
<evidence type="ECO:0000313" key="4">
    <source>
        <dbReference type="EMBL" id="RLJ70098.1"/>
    </source>
</evidence>